<evidence type="ECO:0000256" key="3">
    <source>
        <dbReference type="ARBA" id="ARBA00023163"/>
    </source>
</evidence>
<keyword evidence="2 4" id="KW-0238">DNA-binding</keyword>
<evidence type="ECO:0000256" key="4">
    <source>
        <dbReference type="PROSITE-ProRule" id="PRU00335"/>
    </source>
</evidence>
<keyword evidence="7" id="KW-1185">Reference proteome</keyword>
<dbReference type="PANTHER" id="PTHR47506:SF6">
    <property type="entry name" value="HTH-TYPE TRANSCRIPTIONAL REPRESSOR NEMR"/>
    <property type="match status" value="1"/>
</dbReference>
<dbReference type="KEGG" id="mass:CR152_05160"/>
<keyword evidence="3" id="KW-0804">Transcription</keyword>
<dbReference type="PANTHER" id="PTHR47506">
    <property type="entry name" value="TRANSCRIPTIONAL REGULATORY PROTEIN"/>
    <property type="match status" value="1"/>
</dbReference>
<sequence>MRKGELTRAAILDVALDLASRDGLEGLTIGLLADKMNMSKSGVFAHFGSREDLQMEVLKLYHHRFEQEVFFPSVKEPRGLSRLKAMYARWIKRVSVEIASGCIYISGAVEYDDRPGPIREELVSMVRAWQGALLRCVEQTIECGDLKADTDANQMVYEMYGLILALHHDARFLRRPGSVDRARSGFERLIMNYQNPSKNQPNQAQ</sequence>
<dbReference type="Pfam" id="PF16925">
    <property type="entry name" value="TetR_C_13"/>
    <property type="match status" value="1"/>
</dbReference>
<dbReference type="PRINTS" id="PR00455">
    <property type="entry name" value="HTHTETR"/>
</dbReference>
<protein>
    <submittedName>
        <fullName evidence="6">TetR family transcriptional regulator</fullName>
    </submittedName>
</protein>
<gene>
    <name evidence="6" type="ORF">CR152_05160</name>
</gene>
<keyword evidence="1" id="KW-0805">Transcription regulation</keyword>
<feature type="DNA-binding region" description="H-T-H motif" evidence="4">
    <location>
        <begin position="28"/>
        <end position="47"/>
    </location>
</feature>
<dbReference type="RefSeq" id="WP_099873962.1">
    <property type="nucleotide sequence ID" value="NZ_CP024608.1"/>
</dbReference>
<evidence type="ECO:0000256" key="1">
    <source>
        <dbReference type="ARBA" id="ARBA00023015"/>
    </source>
</evidence>
<dbReference type="EMBL" id="CP024608">
    <property type="protein sequence ID" value="ATQ73974.1"/>
    <property type="molecule type" value="Genomic_DNA"/>
</dbReference>
<dbReference type="Pfam" id="PF00440">
    <property type="entry name" value="TetR_N"/>
    <property type="match status" value="1"/>
</dbReference>
<dbReference type="InterPro" id="IPR011075">
    <property type="entry name" value="TetR_C"/>
</dbReference>
<accession>A0A2D2DG60</accession>
<dbReference type="PROSITE" id="PS50977">
    <property type="entry name" value="HTH_TETR_2"/>
    <property type="match status" value="1"/>
</dbReference>
<reference evidence="6" key="1">
    <citation type="submission" date="2017-10" db="EMBL/GenBank/DDBJ databases">
        <title>Massilia psychrophilum sp. nov., a novel purple-pigmented bacterium isolated from Tianshan glacier, Xinjiang Municipality, China.</title>
        <authorList>
            <person name="Wang H."/>
        </authorList>
    </citation>
    <scope>NUCLEOTIDE SEQUENCE [LARGE SCALE GENOMIC DNA]</scope>
    <source>
        <strain evidence="6">B2</strain>
    </source>
</reference>
<evidence type="ECO:0000256" key="2">
    <source>
        <dbReference type="ARBA" id="ARBA00023125"/>
    </source>
</evidence>
<organism evidence="6 7">
    <name type="scientific">Massilia violaceinigra</name>
    <dbReference type="NCBI Taxonomy" id="2045208"/>
    <lineage>
        <taxon>Bacteria</taxon>
        <taxon>Pseudomonadati</taxon>
        <taxon>Pseudomonadota</taxon>
        <taxon>Betaproteobacteria</taxon>
        <taxon>Burkholderiales</taxon>
        <taxon>Oxalobacteraceae</taxon>
        <taxon>Telluria group</taxon>
        <taxon>Massilia</taxon>
    </lineage>
</organism>
<dbReference type="AlphaFoldDB" id="A0A2D2DG60"/>
<dbReference type="SUPFAM" id="SSF46689">
    <property type="entry name" value="Homeodomain-like"/>
    <property type="match status" value="1"/>
</dbReference>
<dbReference type="Proteomes" id="UP000229897">
    <property type="component" value="Chromosome"/>
</dbReference>
<evidence type="ECO:0000313" key="7">
    <source>
        <dbReference type="Proteomes" id="UP000229897"/>
    </source>
</evidence>
<dbReference type="OrthoDB" id="326421at2"/>
<dbReference type="InterPro" id="IPR001647">
    <property type="entry name" value="HTH_TetR"/>
</dbReference>
<name>A0A2D2DG60_9BURK</name>
<evidence type="ECO:0000313" key="6">
    <source>
        <dbReference type="EMBL" id="ATQ73974.1"/>
    </source>
</evidence>
<dbReference type="SUPFAM" id="SSF48498">
    <property type="entry name" value="Tetracyclin repressor-like, C-terminal domain"/>
    <property type="match status" value="1"/>
</dbReference>
<dbReference type="Gene3D" id="1.10.10.60">
    <property type="entry name" value="Homeodomain-like"/>
    <property type="match status" value="1"/>
</dbReference>
<feature type="domain" description="HTH tetR-type" evidence="5">
    <location>
        <begin position="5"/>
        <end position="65"/>
    </location>
</feature>
<dbReference type="GO" id="GO:0003677">
    <property type="term" value="F:DNA binding"/>
    <property type="evidence" value="ECO:0007669"/>
    <property type="project" value="UniProtKB-UniRule"/>
</dbReference>
<evidence type="ECO:0000259" key="5">
    <source>
        <dbReference type="PROSITE" id="PS50977"/>
    </source>
</evidence>
<dbReference type="InterPro" id="IPR036271">
    <property type="entry name" value="Tet_transcr_reg_TetR-rel_C_sf"/>
</dbReference>
<dbReference type="InterPro" id="IPR009057">
    <property type="entry name" value="Homeodomain-like_sf"/>
</dbReference>
<proteinExistence type="predicted"/>
<dbReference type="Gene3D" id="1.10.357.10">
    <property type="entry name" value="Tetracycline Repressor, domain 2"/>
    <property type="match status" value="1"/>
</dbReference>